<keyword evidence="6" id="KW-1185">Reference proteome</keyword>
<dbReference type="Pfam" id="PF01121">
    <property type="entry name" value="CoaE"/>
    <property type="match status" value="1"/>
</dbReference>
<comment type="pathway">
    <text evidence="3">Cofactor biosynthesis; coenzyme A biosynthesis; CoA from (R)-pantothenate: step 5/5.</text>
</comment>
<proteinExistence type="inferred from homology"/>
<dbReference type="PANTHER" id="PTHR10695:SF46">
    <property type="entry name" value="BIFUNCTIONAL COENZYME A SYNTHASE-RELATED"/>
    <property type="match status" value="1"/>
</dbReference>
<gene>
    <name evidence="3" type="primary">coaE</name>
    <name evidence="5" type="ORF">BMOU_0844</name>
</gene>
<evidence type="ECO:0000256" key="1">
    <source>
        <dbReference type="ARBA" id="ARBA00022741"/>
    </source>
</evidence>
<dbReference type="GO" id="GO:0005737">
    <property type="term" value="C:cytoplasm"/>
    <property type="evidence" value="ECO:0007669"/>
    <property type="project" value="UniProtKB-SubCell"/>
</dbReference>
<dbReference type="STRING" id="1435051.BMOU_0844"/>
<evidence type="ECO:0000313" key="6">
    <source>
        <dbReference type="Proteomes" id="UP000019155"/>
    </source>
</evidence>
<dbReference type="Proteomes" id="UP000019155">
    <property type="component" value="Unassembled WGS sequence"/>
</dbReference>
<sequence length="228" mass="25470">MAESRTSTSPWVSVRLGTMASVTIRIGLTGGIAAGKSTVAAHLRDLGAFLIDYDELAREVVAPGSEGLQRIVDCFGADALDGRGGLNRTWMAERVFSDQVSEGMRKRLDDIEHPLIYQLALRREREATAMDPQAVIVHDVPLLAEVIDAMPMRFDHIVTVEAPADVRVRRMMMTRGMSAEQARARIRHQSSEREREAIADAVIDATQNIEHMFEHIDRLYAQWCSEAR</sequence>
<keyword evidence="1 3" id="KW-0547">Nucleotide-binding</keyword>
<dbReference type="CDD" id="cd02022">
    <property type="entry name" value="DPCK"/>
    <property type="match status" value="1"/>
</dbReference>
<organism evidence="5 6">
    <name type="scientific">Bifidobacterium moukalabense DSM 27321</name>
    <dbReference type="NCBI Taxonomy" id="1435051"/>
    <lineage>
        <taxon>Bacteria</taxon>
        <taxon>Bacillati</taxon>
        <taxon>Actinomycetota</taxon>
        <taxon>Actinomycetes</taxon>
        <taxon>Bifidobacteriales</taxon>
        <taxon>Bifidobacteriaceae</taxon>
        <taxon>Bifidobacterium</taxon>
    </lineage>
</organism>
<evidence type="ECO:0000256" key="2">
    <source>
        <dbReference type="ARBA" id="ARBA00022840"/>
    </source>
</evidence>
<dbReference type="PANTHER" id="PTHR10695">
    <property type="entry name" value="DEPHOSPHO-COA KINASE-RELATED"/>
    <property type="match status" value="1"/>
</dbReference>
<keyword evidence="3" id="KW-0808">Transferase</keyword>
<dbReference type="HAMAP" id="MF_00376">
    <property type="entry name" value="Dephospho_CoA_kinase"/>
    <property type="match status" value="1"/>
</dbReference>
<evidence type="ECO:0000256" key="3">
    <source>
        <dbReference type="HAMAP-Rule" id="MF_00376"/>
    </source>
</evidence>
<keyword evidence="3" id="KW-0173">Coenzyme A biosynthesis</keyword>
<comment type="similarity">
    <text evidence="3">Belongs to the CoaE family.</text>
</comment>
<comment type="catalytic activity">
    <reaction evidence="3">
        <text>3'-dephospho-CoA + ATP = ADP + CoA + H(+)</text>
        <dbReference type="Rhea" id="RHEA:18245"/>
        <dbReference type="ChEBI" id="CHEBI:15378"/>
        <dbReference type="ChEBI" id="CHEBI:30616"/>
        <dbReference type="ChEBI" id="CHEBI:57287"/>
        <dbReference type="ChEBI" id="CHEBI:57328"/>
        <dbReference type="ChEBI" id="CHEBI:456216"/>
        <dbReference type="EC" id="2.7.1.24"/>
    </reaction>
</comment>
<reference evidence="5 6" key="1">
    <citation type="journal article" date="2014" name="Genome Announc.">
        <title>The Genome Sequence of Bifidobacterium moukalabense DSM 27321 Highlights the Close Phylogenetic Relatedness with the Bifidobacterium dentium Taxon.</title>
        <authorList>
            <person name="Lugli G.A."/>
            <person name="Duranti S."/>
            <person name="Milani C."/>
            <person name="Turroni F."/>
            <person name="Viappiani A."/>
            <person name="Mangifesta M."/>
            <person name="van Sinderen D."/>
            <person name="Ventura M."/>
        </authorList>
    </citation>
    <scope>NUCLEOTIDE SEQUENCE [LARGE SCALE GENOMIC DNA]</scope>
    <source>
        <strain evidence="5 6">DSM 27321</strain>
    </source>
</reference>
<dbReference type="InterPro" id="IPR001977">
    <property type="entry name" value="Depp_CoAkinase"/>
</dbReference>
<dbReference type="SUPFAM" id="SSF52540">
    <property type="entry name" value="P-loop containing nucleoside triphosphate hydrolases"/>
    <property type="match status" value="1"/>
</dbReference>
<dbReference type="InterPro" id="IPR027417">
    <property type="entry name" value="P-loop_NTPase"/>
</dbReference>
<dbReference type="OrthoDB" id="9812943at2"/>
<dbReference type="GO" id="GO:0015937">
    <property type="term" value="P:coenzyme A biosynthetic process"/>
    <property type="evidence" value="ECO:0007669"/>
    <property type="project" value="UniProtKB-UniRule"/>
</dbReference>
<dbReference type="EC" id="2.7.1.24" evidence="3 4"/>
<comment type="function">
    <text evidence="3">Catalyzes the phosphorylation of the 3'-hydroxyl group of dephosphocoenzyme A to form coenzyme A.</text>
</comment>
<dbReference type="NCBIfam" id="TIGR00152">
    <property type="entry name" value="dephospho-CoA kinase"/>
    <property type="match status" value="1"/>
</dbReference>
<comment type="caution">
    <text evidence="5">The sequence shown here is derived from an EMBL/GenBank/DDBJ whole genome shotgun (WGS) entry which is preliminary data.</text>
</comment>
<dbReference type="eggNOG" id="COG0237">
    <property type="taxonomic scope" value="Bacteria"/>
</dbReference>
<keyword evidence="3" id="KW-0963">Cytoplasm</keyword>
<keyword evidence="2 3" id="KW-0067">ATP-binding</keyword>
<protein>
    <recommendedName>
        <fullName evidence="3 4">Dephospho-CoA kinase</fullName>
        <ecNumber evidence="3 4">2.7.1.24</ecNumber>
    </recommendedName>
    <alternativeName>
        <fullName evidence="3">Dephosphocoenzyme A kinase</fullName>
    </alternativeName>
</protein>
<evidence type="ECO:0000256" key="4">
    <source>
        <dbReference type="NCBIfam" id="TIGR00152"/>
    </source>
</evidence>
<dbReference type="RefSeq" id="WP_081738491.1">
    <property type="nucleotide sequence ID" value="NZ_AZMV01000004.1"/>
</dbReference>
<name>W4NA67_9BIFI</name>
<evidence type="ECO:0000313" key="5">
    <source>
        <dbReference type="EMBL" id="ETY71356.1"/>
    </source>
</evidence>
<accession>W4NA67</accession>
<dbReference type="PATRIC" id="fig|1435051.3.peg.835"/>
<dbReference type="GeneID" id="97501349"/>
<dbReference type="EMBL" id="AZMV01000004">
    <property type="protein sequence ID" value="ETY71356.1"/>
    <property type="molecule type" value="Genomic_DNA"/>
</dbReference>
<dbReference type="UniPathway" id="UPA00241">
    <property type="reaction ID" value="UER00356"/>
</dbReference>
<comment type="subcellular location">
    <subcellularLocation>
        <location evidence="3">Cytoplasm</location>
    </subcellularLocation>
</comment>
<dbReference type="GO" id="GO:0004140">
    <property type="term" value="F:dephospho-CoA kinase activity"/>
    <property type="evidence" value="ECO:0007669"/>
    <property type="project" value="UniProtKB-UniRule"/>
</dbReference>
<dbReference type="AlphaFoldDB" id="W4NA67"/>
<feature type="binding site" evidence="3">
    <location>
        <begin position="33"/>
        <end position="38"/>
    </location>
    <ligand>
        <name>ATP</name>
        <dbReference type="ChEBI" id="CHEBI:30616"/>
    </ligand>
</feature>
<keyword evidence="3 5" id="KW-0418">Kinase</keyword>
<dbReference type="PROSITE" id="PS51219">
    <property type="entry name" value="DPCK"/>
    <property type="match status" value="1"/>
</dbReference>
<dbReference type="GO" id="GO:0005524">
    <property type="term" value="F:ATP binding"/>
    <property type="evidence" value="ECO:0007669"/>
    <property type="project" value="UniProtKB-UniRule"/>
</dbReference>
<dbReference type="Gene3D" id="3.40.50.300">
    <property type="entry name" value="P-loop containing nucleotide triphosphate hydrolases"/>
    <property type="match status" value="1"/>
</dbReference>